<evidence type="ECO:0000313" key="2">
    <source>
        <dbReference type="EMBL" id="MBN8251997.1"/>
    </source>
</evidence>
<dbReference type="Proteomes" id="UP000664578">
    <property type="component" value="Unassembled WGS sequence"/>
</dbReference>
<dbReference type="Gene3D" id="3.30.750.24">
    <property type="entry name" value="STAS domain"/>
    <property type="match status" value="1"/>
</dbReference>
<sequence>MSMLKSAPVPYFTVDRNFKILNRSKLAMTTFAPVDNFLDVVDTFSKEKAKKYLRTEYIVKDDKEKSEKQLHTTLVEEKDYTTQKVELVLQTEQSPYALFECFIQWDEEVGHLVCIYQDERIKELTRMVHAHQKRLAHTDFELLQQKESLEASLKRIKQLSASFIKLSEKVALIPLFGDLDEQLVAENSKVLQDATYDGHYSIMLFDFSGINELKPEGIDAFSSFMRSFDIMGVTCYIIGMKPSHTEMLKGNSFGNQIIYMNNLSDLVNIKHSVG</sequence>
<dbReference type="EMBL" id="JAEMWV010000004">
    <property type="protein sequence ID" value="MBN8251997.1"/>
    <property type="molecule type" value="Genomic_DNA"/>
</dbReference>
<dbReference type="InterPro" id="IPR036513">
    <property type="entry name" value="STAS_dom_sf"/>
</dbReference>
<dbReference type="InterPro" id="IPR002645">
    <property type="entry name" value="STAS_dom"/>
</dbReference>
<accession>A0A8I1MFB1</accession>
<evidence type="ECO:0000259" key="1">
    <source>
        <dbReference type="PROSITE" id="PS50801"/>
    </source>
</evidence>
<protein>
    <recommendedName>
        <fullName evidence="1">STAS domain-containing protein</fullName>
    </recommendedName>
</protein>
<proteinExistence type="predicted"/>
<feature type="domain" description="STAS" evidence="1">
    <location>
        <begin position="160"/>
        <end position="274"/>
    </location>
</feature>
<evidence type="ECO:0000313" key="3">
    <source>
        <dbReference type="Proteomes" id="UP000664578"/>
    </source>
</evidence>
<gene>
    <name evidence="2" type="ORF">JF537_10435</name>
</gene>
<reference evidence="2" key="1">
    <citation type="submission" date="2020-12" db="EMBL/GenBank/DDBJ databases">
        <title>PHA producing bacteria isolated from mangrove.</title>
        <authorList>
            <person name="Zheng W."/>
            <person name="Yu S."/>
            <person name="Huang Y."/>
        </authorList>
    </citation>
    <scope>NUCLEOTIDE SEQUENCE</scope>
    <source>
        <strain evidence="2">GN22-4</strain>
    </source>
</reference>
<organism evidence="2 3">
    <name type="scientific">Priestia flexa</name>
    <dbReference type="NCBI Taxonomy" id="86664"/>
    <lineage>
        <taxon>Bacteria</taxon>
        <taxon>Bacillati</taxon>
        <taxon>Bacillota</taxon>
        <taxon>Bacilli</taxon>
        <taxon>Bacillales</taxon>
        <taxon>Bacillaceae</taxon>
        <taxon>Priestia</taxon>
    </lineage>
</organism>
<comment type="caution">
    <text evidence="2">The sequence shown here is derived from an EMBL/GenBank/DDBJ whole genome shotgun (WGS) entry which is preliminary data.</text>
</comment>
<dbReference type="SUPFAM" id="SSF52091">
    <property type="entry name" value="SpoIIaa-like"/>
    <property type="match status" value="1"/>
</dbReference>
<name>A0A8I1MFB1_9BACI</name>
<dbReference type="PROSITE" id="PS50801">
    <property type="entry name" value="STAS"/>
    <property type="match status" value="1"/>
</dbReference>
<dbReference type="RefSeq" id="WP_206782595.1">
    <property type="nucleotide sequence ID" value="NZ_JAEMWV010000004.1"/>
</dbReference>
<dbReference type="AlphaFoldDB" id="A0A8I1MFB1"/>